<sequence>MSNFKLKKIPLLMFLSTFPIYSFAGSGQTVFQYEHNWKSMDRIHGDTIKLIHKTDNNWQYEFKFGVTEGGGNKRDVLYDDMHGGSGGVVIQKNITLDNGWGSIIPALELGFSKDLVLYQPGLKYSYKFNSDWSSSIRYRYEWKKISQAERYKTAKVSGQQVKYKATSNSGRHRFDWALNYSGFKAFNLAYTFNYYLGDFTNNSYKFSKGTFEKNKYIAYNNKKNDYEQEFKITYNYSKLLRPYFSISDVSKNKTTDTRQAKFKVGFNYAFGQSNSKDSDFSYKTYFKYAHHYGLSSHYHGDSFGLYADFDKKGYIGLSLNTYNQIKNRILFDDLVSSHYQIYGGYNFYLADQWVLTPNIEVRFYSGGGYKAKSVENLPHYQLGDVSDSQRPGVRYSPALKLTWLQSDDVSFYSQYRFEYRKVSRSKREDSVQGYVDNRSRNRFDIGTDINLSPDWNIGYRFSYLKGNYVLQNDKRHDYQQELDINWQVTKAWQVNFAAEDVAKRVHSDSRETKLALGLSYLF</sequence>
<evidence type="ECO:0000256" key="2">
    <source>
        <dbReference type="SAM" id="SignalP"/>
    </source>
</evidence>
<dbReference type="Gene3D" id="2.40.160.40">
    <property type="entry name" value="monomeric porin ompg"/>
    <property type="match status" value="2"/>
</dbReference>
<dbReference type="GO" id="GO:0015288">
    <property type="term" value="F:porin activity"/>
    <property type="evidence" value="ECO:0007669"/>
    <property type="project" value="TreeGrafter"/>
</dbReference>
<dbReference type="InterPro" id="IPR009331">
    <property type="entry name" value="Oligogalacturonate-sp_porin"/>
</dbReference>
<evidence type="ECO:0000256" key="1">
    <source>
        <dbReference type="ARBA" id="ARBA00022729"/>
    </source>
</evidence>
<dbReference type="RefSeq" id="WP_144092594.1">
    <property type="nucleotide sequence ID" value="NZ_VMHM01000014.1"/>
</dbReference>
<protein>
    <recommendedName>
        <fullName evidence="5">Porin</fullName>
    </recommendedName>
</protein>
<dbReference type="Proteomes" id="UP000319483">
    <property type="component" value="Unassembled WGS sequence"/>
</dbReference>
<feature type="chain" id="PRO_5022108305" description="Porin" evidence="2">
    <location>
        <begin position="25"/>
        <end position="522"/>
    </location>
</feature>
<dbReference type="AlphaFoldDB" id="A0A556S9L0"/>
<organism evidence="3 4">
    <name type="scientific">Gilliamella apicola</name>
    <dbReference type="NCBI Taxonomy" id="1196095"/>
    <lineage>
        <taxon>Bacteria</taxon>
        <taxon>Pseudomonadati</taxon>
        <taxon>Pseudomonadota</taxon>
        <taxon>Gammaproteobacteria</taxon>
        <taxon>Orbales</taxon>
        <taxon>Orbaceae</taxon>
        <taxon>Gilliamella</taxon>
    </lineage>
</organism>
<comment type="caution">
    <text evidence="3">The sequence shown here is derived from an EMBL/GenBank/DDBJ whole genome shotgun (WGS) entry which is preliminary data.</text>
</comment>
<evidence type="ECO:0008006" key="5">
    <source>
        <dbReference type="Google" id="ProtNLM"/>
    </source>
</evidence>
<proteinExistence type="predicted"/>
<dbReference type="InterPro" id="IPR053713">
    <property type="entry name" value="Bact_OM_Channel_sf"/>
</dbReference>
<dbReference type="PANTHER" id="PTHR38105">
    <property type="entry name" value="OUTER MEMBRANE PROTEIN-RELATED-RELATED"/>
    <property type="match status" value="1"/>
</dbReference>
<dbReference type="GO" id="GO:0015772">
    <property type="term" value="P:oligosaccharide transport"/>
    <property type="evidence" value="ECO:0007669"/>
    <property type="project" value="TreeGrafter"/>
</dbReference>
<feature type="signal peptide" evidence="2">
    <location>
        <begin position="1"/>
        <end position="24"/>
    </location>
</feature>
<accession>A0A556S9L0</accession>
<evidence type="ECO:0000313" key="3">
    <source>
        <dbReference type="EMBL" id="TSJ97804.1"/>
    </source>
</evidence>
<dbReference type="PANTHER" id="PTHR38105:SF5">
    <property type="entry name" value="OUTER MEMBRANE PROTEIN"/>
    <property type="match status" value="1"/>
</dbReference>
<name>A0A556S9L0_9GAMM</name>
<keyword evidence="1 2" id="KW-0732">Signal</keyword>
<dbReference type="SUPFAM" id="SSF56935">
    <property type="entry name" value="Porins"/>
    <property type="match status" value="1"/>
</dbReference>
<dbReference type="EMBL" id="VMHM01000014">
    <property type="protein sequence ID" value="TSJ97804.1"/>
    <property type="molecule type" value="Genomic_DNA"/>
</dbReference>
<dbReference type="Pfam" id="PF06178">
    <property type="entry name" value="KdgM"/>
    <property type="match status" value="2"/>
</dbReference>
<evidence type="ECO:0000313" key="4">
    <source>
        <dbReference type="Proteomes" id="UP000319483"/>
    </source>
</evidence>
<reference evidence="3 4" key="1">
    <citation type="submission" date="2019-07" db="EMBL/GenBank/DDBJ databases">
        <title>Gilliamella genomes.</title>
        <authorList>
            <person name="Zheng H."/>
        </authorList>
    </citation>
    <scope>NUCLEOTIDE SEQUENCE [LARGE SCALE GENOMIC DNA]</scope>
    <source>
        <strain evidence="3 4">W8127</strain>
    </source>
</reference>
<gene>
    <name evidence="3" type="ORF">FPQ15_10500</name>
</gene>
<dbReference type="GO" id="GO:0009279">
    <property type="term" value="C:cell outer membrane"/>
    <property type="evidence" value="ECO:0007669"/>
    <property type="project" value="TreeGrafter"/>
</dbReference>